<evidence type="ECO:0000259" key="2">
    <source>
        <dbReference type="Pfam" id="PF04892"/>
    </source>
</evidence>
<keyword evidence="4" id="KW-1185">Reference proteome</keyword>
<feature type="transmembrane region" description="Helical" evidence="1">
    <location>
        <begin position="44"/>
        <end position="63"/>
    </location>
</feature>
<feature type="transmembrane region" description="Helical" evidence="1">
    <location>
        <begin position="75"/>
        <end position="94"/>
    </location>
</feature>
<dbReference type="Pfam" id="PF04892">
    <property type="entry name" value="VanZ"/>
    <property type="match status" value="1"/>
</dbReference>
<proteinExistence type="predicted"/>
<sequence>MPTQNLPSIQIEQADKFYHLIAYIFLAGSWFTYFVLFKSKQDKISLFIISSALILFGIVIEVLQTTLTDYRTFDVWDIISNTTGVLLVNAFFMLNKNKLRKLKHQLNV</sequence>
<dbReference type="Proteomes" id="UP000599688">
    <property type="component" value="Unassembled WGS sequence"/>
</dbReference>
<protein>
    <recommendedName>
        <fullName evidence="2">VanZ-like domain-containing protein</fullName>
    </recommendedName>
</protein>
<keyword evidence="1" id="KW-0812">Transmembrane</keyword>
<evidence type="ECO:0000313" key="3">
    <source>
        <dbReference type="EMBL" id="GGE04768.1"/>
    </source>
</evidence>
<keyword evidence="1" id="KW-1133">Transmembrane helix</keyword>
<accession>A0A916ZMC2</accession>
<feature type="domain" description="VanZ-like" evidence="2">
    <location>
        <begin position="16"/>
        <end position="93"/>
    </location>
</feature>
<organism evidence="3 4">
    <name type="scientific">Psychroflexus salis</name>
    <dbReference type="NCBI Taxonomy" id="1526574"/>
    <lineage>
        <taxon>Bacteria</taxon>
        <taxon>Pseudomonadati</taxon>
        <taxon>Bacteroidota</taxon>
        <taxon>Flavobacteriia</taxon>
        <taxon>Flavobacteriales</taxon>
        <taxon>Flavobacteriaceae</taxon>
        <taxon>Psychroflexus</taxon>
    </lineage>
</organism>
<keyword evidence="1" id="KW-0472">Membrane</keyword>
<evidence type="ECO:0000313" key="4">
    <source>
        <dbReference type="Proteomes" id="UP000599688"/>
    </source>
</evidence>
<dbReference type="PANTHER" id="PTHR28008:SF1">
    <property type="entry name" value="DOMAIN PROTEIN, PUTATIVE (AFU_ORTHOLOGUE AFUA_3G10980)-RELATED"/>
    <property type="match status" value="1"/>
</dbReference>
<dbReference type="EMBL" id="BMGL01000002">
    <property type="protein sequence ID" value="GGE04768.1"/>
    <property type="molecule type" value="Genomic_DNA"/>
</dbReference>
<dbReference type="NCBIfam" id="NF037970">
    <property type="entry name" value="vanZ_1"/>
    <property type="match status" value="1"/>
</dbReference>
<dbReference type="AlphaFoldDB" id="A0A916ZMC2"/>
<dbReference type="InterPro" id="IPR006976">
    <property type="entry name" value="VanZ-like"/>
</dbReference>
<name>A0A916ZMC2_9FLAO</name>
<gene>
    <name evidence="3" type="ORF">GCM10010831_02970</name>
</gene>
<dbReference type="RefSeq" id="WP_229737149.1">
    <property type="nucleotide sequence ID" value="NZ_BMGL01000002.1"/>
</dbReference>
<feature type="transmembrane region" description="Helical" evidence="1">
    <location>
        <begin position="20"/>
        <end position="37"/>
    </location>
</feature>
<dbReference type="PANTHER" id="PTHR28008">
    <property type="entry name" value="DOMAIN PROTEIN, PUTATIVE (AFU_ORTHOLOGUE AFUA_3G10980)-RELATED"/>
    <property type="match status" value="1"/>
</dbReference>
<evidence type="ECO:0000256" key="1">
    <source>
        <dbReference type="SAM" id="Phobius"/>
    </source>
</evidence>
<reference evidence="3 4" key="1">
    <citation type="journal article" date="2014" name="Int. J. Syst. Evol. Microbiol.">
        <title>Complete genome sequence of Corynebacterium casei LMG S-19264T (=DSM 44701T), isolated from a smear-ripened cheese.</title>
        <authorList>
            <consortium name="US DOE Joint Genome Institute (JGI-PGF)"/>
            <person name="Walter F."/>
            <person name="Albersmeier A."/>
            <person name="Kalinowski J."/>
            <person name="Ruckert C."/>
        </authorList>
    </citation>
    <scope>NUCLEOTIDE SEQUENCE [LARGE SCALE GENOMIC DNA]</scope>
    <source>
        <strain evidence="3 4">CGMCC 1.12925</strain>
    </source>
</reference>
<comment type="caution">
    <text evidence="3">The sequence shown here is derived from an EMBL/GenBank/DDBJ whole genome shotgun (WGS) entry which is preliminary data.</text>
</comment>